<organism evidence="1 2">
    <name type="scientific">Thioalkalivibrio versutus</name>
    <dbReference type="NCBI Taxonomy" id="106634"/>
    <lineage>
        <taxon>Bacteria</taxon>
        <taxon>Pseudomonadati</taxon>
        <taxon>Pseudomonadota</taxon>
        <taxon>Gammaproteobacteria</taxon>
        <taxon>Chromatiales</taxon>
        <taxon>Ectothiorhodospiraceae</taxon>
        <taxon>Thioalkalivibrio</taxon>
    </lineage>
</organism>
<dbReference type="InterPro" id="IPR051815">
    <property type="entry name" value="Molybdate_resp_trans_reg"/>
</dbReference>
<accession>A0A0G3G038</accession>
<dbReference type="PATRIC" id="fig|106634.4.peg.808"/>
<dbReference type="InterPro" id="IPR036388">
    <property type="entry name" value="WH-like_DNA-bd_sf"/>
</dbReference>
<dbReference type="AlphaFoldDB" id="A0A0G3G038"/>
<name>A0A0G3G038_9GAMM</name>
<dbReference type="Proteomes" id="UP000064201">
    <property type="component" value="Chromosome"/>
</dbReference>
<evidence type="ECO:0000313" key="2">
    <source>
        <dbReference type="Proteomes" id="UP000064201"/>
    </source>
</evidence>
<dbReference type="KEGG" id="tvr:TVD_03975"/>
<dbReference type="PANTHER" id="PTHR30432:SF1">
    <property type="entry name" value="DNA-BINDING TRANSCRIPTIONAL DUAL REGULATOR MODE"/>
    <property type="match status" value="1"/>
</dbReference>
<evidence type="ECO:0000313" key="1">
    <source>
        <dbReference type="EMBL" id="AKJ94578.1"/>
    </source>
</evidence>
<proteinExistence type="predicted"/>
<protein>
    <submittedName>
        <fullName evidence="1">LysR family transcriptional regulator</fullName>
    </submittedName>
</protein>
<dbReference type="PANTHER" id="PTHR30432">
    <property type="entry name" value="TRANSCRIPTIONAL REGULATOR MODE"/>
    <property type="match status" value="1"/>
</dbReference>
<sequence>MSTHHSGTPKDHPQAPRLRVLLGEVTAMGPGKAMLLEAIRDKGSISAAARSVGMSYRRAWDLVETMNQSFREPMVATAKGGSGGGGAQVTAFGETVLARYRDMERQACEALRDELHAFAEFLADDPKP</sequence>
<dbReference type="STRING" id="106634.TVD_03975"/>
<dbReference type="InterPro" id="IPR036390">
    <property type="entry name" value="WH_DNA-bd_sf"/>
</dbReference>
<dbReference type="RefSeq" id="WP_018948718.1">
    <property type="nucleotide sequence ID" value="NZ_CP011367.1"/>
</dbReference>
<dbReference type="Gene3D" id="1.10.10.10">
    <property type="entry name" value="Winged helix-like DNA-binding domain superfamily/Winged helix DNA-binding domain"/>
    <property type="match status" value="1"/>
</dbReference>
<dbReference type="OrthoDB" id="9800709at2"/>
<dbReference type="SUPFAM" id="SSF46785">
    <property type="entry name" value="Winged helix' DNA-binding domain"/>
    <property type="match status" value="1"/>
</dbReference>
<keyword evidence="2" id="KW-1185">Reference proteome</keyword>
<dbReference type="EMBL" id="CP011367">
    <property type="protein sequence ID" value="AKJ94578.1"/>
    <property type="molecule type" value="Genomic_DNA"/>
</dbReference>
<gene>
    <name evidence="1" type="ORF">TVD_03975</name>
</gene>
<reference evidence="1 2" key="1">
    <citation type="submission" date="2015-04" db="EMBL/GenBank/DDBJ databases">
        <title>Complete Sequence for the Genome of the Thioalkalivibrio versutus D301.</title>
        <authorList>
            <person name="Mu T."/>
            <person name="Zhou J."/>
            <person name="Xu X."/>
        </authorList>
    </citation>
    <scope>NUCLEOTIDE SEQUENCE [LARGE SCALE GENOMIC DNA]</scope>
    <source>
        <strain evidence="1 2">D301</strain>
    </source>
</reference>